<keyword evidence="1" id="KW-0812">Transmembrane</keyword>
<evidence type="ECO:0000256" key="1">
    <source>
        <dbReference type="SAM" id="Phobius"/>
    </source>
</evidence>
<dbReference type="RefSeq" id="WP_006125215.1">
    <property type="nucleotide sequence ID" value="NZ_CP098609.1"/>
</dbReference>
<evidence type="ECO:0000313" key="2">
    <source>
        <dbReference type="EMBL" id="USC49130.1"/>
    </source>
</evidence>
<name>A0ABY4V0P9_STRFL</name>
<dbReference type="EMBL" id="CP098609">
    <property type="protein sequence ID" value="USC49130.1"/>
    <property type="molecule type" value="Genomic_DNA"/>
</dbReference>
<proteinExistence type="predicted"/>
<evidence type="ECO:0008006" key="4">
    <source>
        <dbReference type="Google" id="ProtNLM"/>
    </source>
</evidence>
<evidence type="ECO:0000313" key="3">
    <source>
        <dbReference type="Proteomes" id="UP001056079"/>
    </source>
</evidence>
<keyword evidence="3" id="KW-1185">Reference proteome</keyword>
<organism evidence="2 3">
    <name type="scientific">Streptomyces filamentosus</name>
    <name type="common">Streptomyces roseosporus</name>
    <dbReference type="NCBI Taxonomy" id="67294"/>
    <lineage>
        <taxon>Bacteria</taxon>
        <taxon>Bacillati</taxon>
        <taxon>Actinomycetota</taxon>
        <taxon>Actinomycetes</taxon>
        <taxon>Kitasatosporales</taxon>
        <taxon>Streptomycetaceae</taxon>
        <taxon>Streptomyces</taxon>
    </lineage>
</organism>
<accession>A0ABY4V0P9</accession>
<dbReference type="Proteomes" id="UP001056079">
    <property type="component" value="Chromosome"/>
</dbReference>
<sequence length="341" mass="36039">MNRGAKIGSWVAVAVVLTGAGLFGRWNTDVFGQETFCHDAVSSTAVGAALNQQGRLTTRTEYESKDPYGFRCTVQRTSKFIGGAQPSVDIDLTADSATAPFQSRLWKTPSTMSYTKGDMAGGASKTRAWLLLPAECWDKVPSRKGTVPLLSLELNNGEAAERQLMDLAVSTAEHIAQTAGCPIPDETGTVALTEPGGSQLPRPTDPDNVCGLKGFTLPSNAVIPSRAEPGTERSTTTGAQTWACDLYLKGPGKPQISLALSRNLTVVAGVQRDIGTGSGERKVLNCQAGGMYVTVNPNEAYDDALLDEYEYAKGDKIGETRTQLLSSFATAAAAEHGCTAP</sequence>
<keyword evidence="1" id="KW-0472">Membrane</keyword>
<keyword evidence="1" id="KW-1133">Transmembrane helix</keyword>
<feature type="transmembrane region" description="Helical" evidence="1">
    <location>
        <begin position="7"/>
        <end position="26"/>
    </location>
</feature>
<reference evidence="2" key="1">
    <citation type="submission" date="2021-08" db="EMBL/GenBank/DDBJ databases">
        <title>DNA methylation of m4C regulates biosynthesis of daptomycin in Streptomyces roseosporus L30.</title>
        <authorList>
            <person name="Fang J.-L."/>
        </authorList>
    </citation>
    <scope>NUCLEOTIDE SEQUENCE</scope>
    <source>
        <strain evidence="2">L30</strain>
    </source>
</reference>
<gene>
    <name evidence="2" type="ORF">K7395_21590</name>
</gene>
<protein>
    <recommendedName>
        <fullName evidence="4">Secreted protein</fullName>
    </recommendedName>
</protein>